<sequence length="188" mass="19914">MKKNLRIVSAAAVSTVSADATTGSNYTEINLGSTTADVAENPVDVTPSFTLTGVSHNIKGSLKGTISATFGGNTYTANLKGANGNGDVIIRGAKKNTKWDAADVLTGHTYNIDIKNVGFNFGSANANKEVTIASSNSNVTLSRMTVRYLEAIGSVLKSKIAIVERILTIYLLLTENILLNPASFFYIF</sequence>
<organism evidence="2 3">
    <name type="scientific">Lactobacillus amylolyticus DSM 11664</name>
    <dbReference type="NCBI Taxonomy" id="585524"/>
    <lineage>
        <taxon>Bacteria</taxon>
        <taxon>Bacillati</taxon>
        <taxon>Bacillota</taxon>
        <taxon>Bacilli</taxon>
        <taxon>Lactobacillales</taxon>
        <taxon>Lactobacillaceae</taxon>
        <taxon>Lactobacillus</taxon>
    </lineage>
</organism>
<dbReference type="GO" id="GO:0030115">
    <property type="term" value="C:S-layer"/>
    <property type="evidence" value="ECO:0007669"/>
    <property type="project" value="InterPro"/>
</dbReference>
<dbReference type="AlphaFoldDB" id="D4YTJ3"/>
<dbReference type="Proteomes" id="UP000004069">
    <property type="component" value="Unassembled WGS sequence"/>
</dbReference>
<dbReference type="RefSeq" id="WP_006352006.1">
    <property type="nucleotide sequence ID" value="NZ_ADNY01000030.1"/>
</dbReference>
<evidence type="ECO:0000313" key="2">
    <source>
        <dbReference type="EMBL" id="EFG55515.1"/>
    </source>
</evidence>
<comment type="caution">
    <text evidence="2">The sequence shown here is derived from an EMBL/GenBank/DDBJ whole genome shotgun (WGS) entry which is preliminary data.</text>
</comment>
<feature type="domain" description="S-layer protein N-terminal" evidence="1">
    <location>
        <begin position="9"/>
        <end position="141"/>
    </location>
</feature>
<evidence type="ECO:0000259" key="1">
    <source>
        <dbReference type="Pfam" id="PF22796"/>
    </source>
</evidence>
<keyword evidence="3" id="KW-1185">Reference proteome</keyword>
<proteinExistence type="predicted"/>
<evidence type="ECO:0000313" key="3">
    <source>
        <dbReference type="Proteomes" id="UP000004069"/>
    </source>
</evidence>
<accession>D4YTJ3</accession>
<dbReference type="InterPro" id="IPR004903">
    <property type="entry name" value="S-layer_prot"/>
</dbReference>
<dbReference type="PRINTS" id="PR01729">
    <property type="entry name" value="SURFACELAYER"/>
</dbReference>
<name>D4YTJ3_9LACO</name>
<gene>
    <name evidence="2" type="ORF">HMPREF0493_0854</name>
</gene>
<dbReference type="GO" id="GO:0009274">
    <property type="term" value="C:peptidoglycan-based cell wall"/>
    <property type="evidence" value="ECO:0007669"/>
    <property type="project" value="InterPro"/>
</dbReference>
<dbReference type="InterPro" id="IPR055006">
    <property type="entry name" value="SlpA_N"/>
</dbReference>
<protein>
    <submittedName>
        <fullName evidence="2">Putative bacterial surface layer protein</fullName>
    </submittedName>
</protein>
<dbReference type="GO" id="GO:0005199">
    <property type="term" value="F:structural constituent of cell wall"/>
    <property type="evidence" value="ECO:0007669"/>
    <property type="project" value="InterPro"/>
</dbReference>
<dbReference type="EMBL" id="ADNY01000030">
    <property type="protein sequence ID" value="EFG55515.1"/>
    <property type="molecule type" value="Genomic_DNA"/>
</dbReference>
<reference evidence="2 3" key="1">
    <citation type="submission" date="2010-04" db="EMBL/GenBank/DDBJ databases">
        <authorList>
            <person name="Muzny D."/>
            <person name="Qin X."/>
            <person name="Deng J."/>
            <person name="Jiang H."/>
            <person name="Liu Y."/>
            <person name="Qu J."/>
            <person name="Song X.-Z."/>
            <person name="Zhang L."/>
            <person name="Thornton R."/>
            <person name="Coyle M."/>
            <person name="Francisco L."/>
            <person name="Jackson L."/>
            <person name="Javaid M."/>
            <person name="Korchina V."/>
            <person name="Kovar C."/>
            <person name="Mata R."/>
            <person name="Mathew T."/>
            <person name="Ngo R."/>
            <person name="Nguyen L."/>
            <person name="Nguyen N."/>
            <person name="Okwuonu G."/>
            <person name="Ongeri F."/>
            <person name="Pham C."/>
            <person name="Simmons D."/>
            <person name="Wilczek-Boney K."/>
            <person name="Hale W."/>
            <person name="Jakkamsetti A."/>
            <person name="Pham P."/>
            <person name="Ruth R."/>
            <person name="San Lucas F."/>
            <person name="Warren J."/>
            <person name="Zhang J."/>
            <person name="Zhao Z."/>
            <person name="Zhou C."/>
            <person name="Zhu D."/>
            <person name="Lee S."/>
            <person name="Bess C."/>
            <person name="Blankenburg K."/>
            <person name="Forbes L."/>
            <person name="Fu Q."/>
            <person name="Gubbala S."/>
            <person name="Hirani K."/>
            <person name="Jayaseelan J.C."/>
            <person name="Lara F."/>
            <person name="Munidasa M."/>
            <person name="Palculict T."/>
            <person name="Patil S."/>
            <person name="Pu L.-L."/>
            <person name="Saada N."/>
            <person name="Tang L."/>
            <person name="Weissenberger G."/>
            <person name="Zhu Y."/>
            <person name="Hemphill L."/>
            <person name="Shang Y."/>
            <person name="Youmans B."/>
            <person name="Ayvaz T."/>
            <person name="Ross M."/>
            <person name="Santibanez J."/>
            <person name="Aqrawi P."/>
            <person name="Gross S."/>
            <person name="Joshi V."/>
            <person name="Fowler G."/>
            <person name="Nazareth L."/>
            <person name="Reid J."/>
            <person name="Worley K."/>
            <person name="Petrosino J."/>
            <person name="Highlander S."/>
            <person name="Gibbs R."/>
        </authorList>
    </citation>
    <scope>NUCLEOTIDE SEQUENCE [LARGE SCALE GENOMIC DNA]</scope>
    <source>
        <strain evidence="2 3">DSM 11664</strain>
    </source>
</reference>
<dbReference type="Pfam" id="PF22796">
    <property type="entry name" value="SlpA_N"/>
    <property type="match status" value="1"/>
</dbReference>
<dbReference type="PATRIC" id="fig|585524.9.peg.1401"/>